<dbReference type="STRING" id="2512241.A0A553HL29"/>
<dbReference type="OrthoDB" id="408373at2759"/>
<gene>
    <name evidence="2" type="ORF">FHL15_010503</name>
</gene>
<comment type="caution">
    <text evidence="2">The sequence shown here is derived from an EMBL/GenBank/DDBJ whole genome shotgun (WGS) entry which is preliminary data.</text>
</comment>
<dbReference type="GO" id="GO:0046464">
    <property type="term" value="P:acylglycerol catabolic process"/>
    <property type="evidence" value="ECO:0007669"/>
    <property type="project" value="TreeGrafter"/>
</dbReference>
<organism evidence="2 3">
    <name type="scientific">Xylaria flabelliformis</name>
    <dbReference type="NCBI Taxonomy" id="2512241"/>
    <lineage>
        <taxon>Eukaryota</taxon>
        <taxon>Fungi</taxon>
        <taxon>Dikarya</taxon>
        <taxon>Ascomycota</taxon>
        <taxon>Pezizomycotina</taxon>
        <taxon>Sordariomycetes</taxon>
        <taxon>Xylariomycetidae</taxon>
        <taxon>Xylariales</taxon>
        <taxon>Xylariaceae</taxon>
        <taxon>Xylaria</taxon>
    </lineage>
</organism>
<dbReference type="GO" id="GO:0047372">
    <property type="term" value="F:monoacylglycerol lipase activity"/>
    <property type="evidence" value="ECO:0007669"/>
    <property type="project" value="TreeGrafter"/>
</dbReference>
<dbReference type="EMBL" id="VFLP01000083">
    <property type="protein sequence ID" value="TRX88644.1"/>
    <property type="molecule type" value="Genomic_DNA"/>
</dbReference>
<dbReference type="PANTHER" id="PTHR43798:SF33">
    <property type="entry name" value="HYDROLASE, PUTATIVE (AFU_ORTHOLOGUE AFUA_2G14860)-RELATED"/>
    <property type="match status" value="1"/>
</dbReference>
<name>A0A553HL29_9PEZI</name>
<dbReference type="SUPFAM" id="SSF53474">
    <property type="entry name" value="alpha/beta-Hydrolases"/>
    <property type="match status" value="1"/>
</dbReference>
<evidence type="ECO:0000259" key="1">
    <source>
        <dbReference type="Pfam" id="PF12697"/>
    </source>
</evidence>
<evidence type="ECO:0000313" key="3">
    <source>
        <dbReference type="Proteomes" id="UP000319160"/>
    </source>
</evidence>
<dbReference type="InterPro" id="IPR000073">
    <property type="entry name" value="AB_hydrolase_1"/>
</dbReference>
<protein>
    <recommendedName>
        <fullName evidence="1">AB hydrolase-1 domain-containing protein</fullName>
    </recommendedName>
</protein>
<accession>A0A553HL29</accession>
<dbReference type="PRINTS" id="PR00412">
    <property type="entry name" value="EPOXHYDRLASE"/>
</dbReference>
<dbReference type="GO" id="GO:0016020">
    <property type="term" value="C:membrane"/>
    <property type="evidence" value="ECO:0007669"/>
    <property type="project" value="TreeGrafter"/>
</dbReference>
<dbReference type="InterPro" id="IPR029058">
    <property type="entry name" value="AB_hydrolase_fold"/>
</dbReference>
<proteinExistence type="predicted"/>
<evidence type="ECO:0000313" key="2">
    <source>
        <dbReference type="EMBL" id="TRX88644.1"/>
    </source>
</evidence>
<feature type="domain" description="AB hydrolase-1" evidence="1">
    <location>
        <begin position="22"/>
        <end position="254"/>
    </location>
</feature>
<sequence>MPFFQHDKASIFYISEGTGPAVLLLHGWACDSFDWQYQIPFLHSLGYQTITFDARGHGASSVPPEDDPEQLKAEVTASDAVALLAHLGVTSAILLSHSAGALVASVIAKSYTTVVQANIMIDPEHYREHDYRGGFIAALKADAHRTITQALSQSYSEATPAWLKTWHRYRILKTPPHVIYQSLRVKSESKDSIANWDSAKVWMKERKGPRLVVLRDETNLEKERSLGMGDKDRIVVFDGAGHWMHVLEAERFNALLMEWLNTVVRSESHQSSKREY</sequence>
<dbReference type="InterPro" id="IPR050266">
    <property type="entry name" value="AB_hydrolase_sf"/>
</dbReference>
<reference evidence="3" key="1">
    <citation type="submission" date="2019-06" db="EMBL/GenBank/DDBJ databases">
        <title>Draft genome sequence of the griseofulvin-producing fungus Xylaria cubensis strain G536.</title>
        <authorList>
            <person name="Mead M.E."/>
            <person name="Raja H.A."/>
            <person name="Steenwyk J.L."/>
            <person name="Knowles S.L."/>
            <person name="Oberlies N.H."/>
            <person name="Rokas A."/>
        </authorList>
    </citation>
    <scope>NUCLEOTIDE SEQUENCE [LARGE SCALE GENOMIC DNA]</scope>
    <source>
        <strain evidence="3">G536</strain>
    </source>
</reference>
<dbReference type="Pfam" id="PF12697">
    <property type="entry name" value="Abhydrolase_6"/>
    <property type="match status" value="1"/>
</dbReference>
<dbReference type="Gene3D" id="3.40.50.1820">
    <property type="entry name" value="alpha/beta hydrolase"/>
    <property type="match status" value="1"/>
</dbReference>
<dbReference type="Proteomes" id="UP000319160">
    <property type="component" value="Unassembled WGS sequence"/>
</dbReference>
<dbReference type="AlphaFoldDB" id="A0A553HL29"/>
<dbReference type="InterPro" id="IPR000639">
    <property type="entry name" value="Epox_hydrolase-like"/>
</dbReference>
<dbReference type="PANTHER" id="PTHR43798">
    <property type="entry name" value="MONOACYLGLYCEROL LIPASE"/>
    <property type="match status" value="1"/>
</dbReference>
<keyword evidence="3" id="KW-1185">Reference proteome</keyword>